<dbReference type="GO" id="GO:0015970">
    <property type="term" value="P:guanosine tetraphosphate biosynthetic process"/>
    <property type="evidence" value="ECO:0007669"/>
    <property type="project" value="UniProtKB-UniPathway"/>
</dbReference>
<dbReference type="EMBL" id="MXAL01000003">
    <property type="protein sequence ID" value="OWF33679.1"/>
    <property type="molecule type" value="Genomic_DNA"/>
</dbReference>
<evidence type="ECO:0000259" key="2">
    <source>
        <dbReference type="SMART" id="SM00954"/>
    </source>
</evidence>
<proteinExistence type="predicted"/>
<dbReference type="Pfam" id="PF04607">
    <property type="entry name" value="RelA_SpoT"/>
    <property type="match status" value="1"/>
</dbReference>
<feature type="domain" description="RelA/SpoT" evidence="2">
    <location>
        <begin position="113"/>
        <end position="228"/>
    </location>
</feature>
<dbReference type="UniPathway" id="UPA00908">
    <property type="reaction ID" value="UER00884"/>
</dbReference>
<dbReference type="InterPro" id="IPR043519">
    <property type="entry name" value="NT_sf"/>
</dbReference>
<dbReference type="SMART" id="SM00954">
    <property type="entry name" value="RelA_SpoT"/>
    <property type="match status" value="1"/>
</dbReference>
<dbReference type="AlphaFoldDB" id="A0A210PB03"/>
<evidence type="ECO:0000313" key="4">
    <source>
        <dbReference type="Proteomes" id="UP000196649"/>
    </source>
</evidence>
<dbReference type="InterPro" id="IPR007685">
    <property type="entry name" value="RelA_SpoT"/>
</dbReference>
<accession>A0A210PB03</accession>
<dbReference type="SUPFAM" id="SSF81301">
    <property type="entry name" value="Nucleotidyltransferase"/>
    <property type="match status" value="1"/>
</dbReference>
<reference evidence="3 4" key="1">
    <citation type="submission" date="2017-03" db="EMBL/GenBank/DDBJ databases">
        <title>Genome sequence of Lactobacillus kimchii KACC 12383.</title>
        <authorList>
            <person name="Chun J."/>
        </authorList>
    </citation>
    <scope>NUCLEOTIDE SEQUENCE [LARGE SCALE GENOMIC DNA]</scope>
    <source>
        <strain evidence="3 4">KACC 12383</strain>
    </source>
</reference>
<evidence type="ECO:0000313" key="3">
    <source>
        <dbReference type="EMBL" id="OWF33679.1"/>
    </source>
</evidence>
<name>A0A210PB03_9LACO</name>
<protein>
    <recommendedName>
        <fullName evidence="2">RelA/SpoT domain-containing protein</fullName>
    </recommendedName>
</protein>
<organism evidence="3 4">
    <name type="scientific">Companilactobacillus kimchii</name>
    <dbReference type="NCBI Taxonomy" id="2801452"/>
    <lineage>
        <taxon>Bacteria</taxon>
        <taxon>Bacillati</taxon>
        <taxon>Bacillota</taxon>
        <taxon>Bacilli</taxon>
        <taxon>Lactobacillales</taxon>
        <taxon>Lactobacillaceae</taxon>
        <taxon>Companilactobacillus</taxon>
    </lineage>
</organism>
<gene>
    <name evidence="3" type="ORF">LKACC12383_00819</name>
</gene>
<dbReference type="Proteomes" id="UP000196649">
    <property type="component" value="Unassembled WGS sequence"/>
</dbReference>
<sequence>MLYYLHIYNKMVALLILRRDFYNVSLENDLESAILKINVFYNKLSTEYTGEIFNFRKEKVKNVIDDDSIIKDTYQNIFDNYRQFLIDNQLSLYTLNFDLENMFDANDLYKINERIKAANSIYEKLRRYCDKKEKGDISLNKCLNDFFGIRMIFTDLIENEQNILKTLEELKKSGIIRKYYIRNDGAYSGIHITLNGNDNLRFPWELQLWDKSKFESNMNAHELHKEMTKYTNIPRRYFTKM</sequence>
<comment type="pathway">
    <text evidence="1">Purine metabolism; ppGpp biosynthesis; ppGpp from GTP: step 1/2.</text>
</comment>
<comment type="caution">
    <text evidence="3">The sequence shown here is derived from an EMBL/GenBank/DDBJ whole genome shotgun (WGS) entry which is preliminary data.</text>
</comment>
<evidence type="ECO:0000256" key="1">
    <source>
        <dbReference type="ARBA" id="ARBA00004976"/>
    </source>
</evidence>
<dbReference type="Gene3D" id="3.30.460.10">
    <property type="entry name" value="Beta Polymerase, domain 2"/>
    <property type="match status" value="1"/>
</dbReference>